<sequence length="91" mass="11089">MLILGIQLVRLTWKTIKRNSRKRLKQNSIAHKRHGVKVNARKHKFLNKMTPEQKEMKISKDREYYQRKKAKNKVETASDMTEREKRKQRRS</sequence>
<proteinExistence type="predicted"/>
<organism evidence="2 3">
    <name type="scientific">Cryptolaemus montrouzieri</name>
    <dbReference type="NCBI Taxonomy" id="559131"/>
    <lineage>
        <taxon>Eukaryota</taxon>
        <taxon>Metazoa</taxon>
        <taxon>Ecdysozoa</taxon>
        <taxon>Arthropoda</taxon>
        <taxon>Hexapoda</taxon>
        <taxon>Insecta</taxon>
        <taxon>Pterygota</taxon>
        <taxon>Neoptera</taxon>
        <taxon>Endopterygota</taxon>
        <taxon>Coleoptera</taxon>
        <taxon>Polyphaga</taxon>
        <taxon>Cucujiformia</taxon>
        <taxon>Coccinelloidea</taxon>
        <taxon>Coccinellidae</taxon>
        <taxon>Scymninae</taxon>
        <taxon>Scymnini</taxon>
        <taxon>Cryptolaemus</taxon>
    </lineage>
</organism>
<evidence type="ECO:0000313" key="3">
    <source>
        <dbReference type="Proteomes" id="UP001516400"/>
    </source>
</evidence>
<dbReference type="Proteomes" id="UP001516400">
    <property type="component" value="Unassembled WGS sequence"/>
</dbReference>
<protein>
    <submittedName>
        <fullName evidence="2">Uncharacterized protein</fullName>
    </submittedName>
</protein>
<accession>A0ABD2PA75</accession>
<comment type="caution">
    <text evidence="2">The sequence shown here is derived from an EMBL/GenBank/DDBJ whole genome shotgun (WGS) entry which is preliminary data.</text>
</comment>
<reference evidence="2 3" key="1">
    <citation type="journal article" date="2021" name="BMC Biol.">
        <title>Horizontally acquired antibacterial genes associated with adaptive radiation of ladybird beetles.</title>
        <authorList>
            <person name="Li H.S."/>
            <person name="Tang X.F."/>
            <person name="Huang Y.H."/>
            <person name="Xu Z.Y."/>
            <person name="Chen M.L."/>
            <person name="Du X.Y."/>
            <person name="Qiu B.Y."/>
            <person name="Chen P.T."/>
            <person name="Zhang W."/>
            <person name="Slipinski A."/>
            <person name="Escalona H.E."/>
            <person name="Waterhouse R.M."/>
            <person name="Zwick A."/>
            <person name="Pang H."/>
        </authorList>
    </citation>
    <scope>NUCLEOTIDE SEQUENCE [LARGE SCALE GENOMIC DNA]</scope>
    <source>
        <strain evidence="2">SYSU2018</strain>
    </source>
</reference>
<name>A0ABD2PA75_9CUCU</name>
<evidence type="ECO:0000313" key="2">
    <source>
        <dbReference type="EMBL" id="KAL3287881.1"/>
    </source>
</evidence>
<keyword evidence="3" id="KW-1185">Reference proteome</keyword>
<gene>
    <name evidence="2" type="ORF">HHI36_002339</name>
</gene>
<dbReference type="AlphaFoldDB" id="A0ABD2PA75"/>
<evidence type="ECO:0000256" key="1">
    <source>
        <dbReference type="SAM" id="MobiDB-lite"/>
    </source>
</evidence>
<feature type="region of interest" description="Disordered" evidence="1">
    <location>
        <begin position="64"/>
        <end position="91"/>
    </location>
</feature>
<feature type="compositionally biased region" description="Basic and acidic residues" evidence="1">
    <location>
        <begin position="64"/>
        <end position="85"/>
    </location>
</feature>
<dbReference type="EMBL" id="JABFTP020000185">
    <property type="protein sequence ID" value="KAL3287881.1"/>
    <property type="molecule type" value="Genomic_DNA"/>
</dbReference>